<keyword evidence="10" id="KW-1185">Reference proteome</keyword>
<evidence type="ECO:0000256" key="5">
    <source>
        <dbReference type="ARBA" id="ARBA00023136"/>
    </source>
</evidence>
<proteinExistence type="predicted"/>
<dbReference type="PANTHER" id="PTHR36115">
    <property type="entry name" value="PROLINE-RICH ANTIGEN HOMOLOG-RELATED"/>
    <property type="match status" value="1"/>
</dbReference>
<keyword evidence="3 7" id="KW-0812">Transmembrane</keyword>
<dbReference type="InterPro" id="IPR016795">
    <property type="entry name" value="UCP021697"/>
</dbReference>
<evidence type="ECO:0000256" key="2">
    <source>
        <dbReference type="ARBA" id="ARBA00022475"/>
    </source>
</evidence>
<accession>A0A7W8Y983</accession>
<feature type="transmembrane region" description="Helical" evidence="7">
    <location>
        <begin position="80"/>
        <end position="98"/>
    </location>
</feature>
<name>A0A7W8Y983_9MICC</name>
<dbReference type="PIRSF" id="PIRSF021697">
    <property type="entry name" value="UCP021697"/>
    <property type="match status" value="1"/>
</dbReference>
<evidence type="ECO:0000256" key="4">
    <source>
        <dbReference type="ARBA" id="ARBA00022989"/>
    </source>
</evidence>
<evidence type="ECO:0000259" key="8">
    <source>
        <dbReference type="Pfam" id="PF06271"/>
    </source>
</evidence>
<evidence type="ECO:0000256" key="6">
    <source>
        <dbReference type="SAM" id="MobiDB-lite"/>
    </source>
</evidence>
<evidence type="ECO:0000256" key="3">
    <source>
        <dbReference type="ARBA" id="ARBA00022692"/>
    </source>
</evidence>
<organism evidence="9 10">
    <name type="scientific">Neomicrococcus lactis</name>
    <dbReference type="NCBI Taxonomy" id="732241"/>
    <lineage>
        <taxon>Bacteria</taxon>
        <taxon>Bacillati</taxon>
        <taxon>Actinomycetota</taxon>
        <taxon>Actinomycetes</taxon>
        <taxon>Micrococcales</taxon>
        <taxon>Micrococcaceae</taxon>
        <taxon>Neomicrococcus</taxon>
    </lineage>
</organism>
<feature type="domain" description="RDD" evidence="8">
    <location>
        <begin position="74"/>
        <end position="151"/>
    </location>
</feature>
<dbReference type="RefSeq" id="WP_183640257.1">
    <property type="nucleotide sequence ID" value="NZ_JACHBL010000001.1"/>
</dbReference>
<reference evidence="9 10" key="1">
    <citation type="submission" date="2020-08" db="EMBL/GenBank/DDBJ databases">
        <title>Sequencing the genomes of 1000 actinobacteria strains.</title>
        <authorList>
            <person name="Klenk H.-P."/>
        </authorList>
    </citation>
    <scope>NUCLEOTIDE SEQUENCE [LARGE SCALE GENOMIC DNA]</scope>
    <source>
        <strain evidence="9 10">DSM 23694</strain>
    </source>
</reference>
<feature type="transmembrane region" description="Helical" evidence="7">
    <location>
        <begin position="119"/>
        <end position="139"/>
    </location>
</feature>
<keyword evidence="2" id="KW-1003">Cell membrane</keyword>
<gene>
    <name evidence="9" type="ORF">BKA12_000373</name>
</gene>
<dbReference type="InterPro" id="IPR010432">
    <property type="entry name" value="RDD"/>
</dbReference>
<dbReference type="Pfam" id="PF06271">
    <property type="entry name" value="RDD"/>
    <property type="match status" value="1"/>
</dbReference>
<dbReference type="InterPro" id="IPR051791">
    <property type="entry name" value="Pra-immunoreactive"/>
</dbReference>
<evidence type="ECO:0000313" key="9">
    <source>
        <dbReference type="EMBL" id="MBB5597293.1"/>
    </source>
</evidence>
<keyword evidence="4 7" id="KW-1133">Transmembrane helix</keyword>
<comment type="caution">
    <text evidence="9">The sequence shown here is derived from an EMBL/GenBank/DDBJ whole genome shotgun (WGS) entry which is preliminary data.</text>
</comment>
<dbReference type="PANTHER" id="PTHR36115:SF6">
    <property type="entry name" value="PROLINE-RICH ANTIGEN HOMOLOG"/>
    <property type="match status" value="1"/>
</dbReference>
<feature type="compositionally biased region" description="Polar residues" evidence="6">
    <location>
        <begin position="1"/>
        <end position="15"/>
    </location>
</feature>
<dbReference type="GO" id="GO:0005886">
    <property type="term" value="C:plasma membrane"/>
    <property type="evidence" value="ECO:0007669"/>
    <property type="project" value="UniProtKB-SubCell"/>
</dbReference>
<keyword evidence="5 7" id="KW-0472">Membrane</keyword>
<dbReference type="AlphaFoldDB" id="A0A7W8Y983"/>
<dbReference type="Proteomes" id="UP000523863">
    <property type="component" value="Unassembled WGS sequence"/>
</dbReference>
<sequence>MARNGGSNEKNNEPINRQDVGSWLDGPPQLNQQEYPGQRLGRPADGPGSIARFPRRVGAIVIDWGLAMAISALFFNYDSIVTLLIFVAMQILFVGVTGHSVGHRAFGMQVQKLDGTGSYFLAGAIRSLLLALVVPAFIIDADQRGMHDRAVNTVLVRI</sequence>
<evidence type="ECO:0000313" key="10">
    <source>
        <dbReference type="Proteomes" id="UP000523863"/>
    </source>
</evidence>
<dbReference type="EMBL" id="JACHBL010000001">
    <property type="protein sequence ID" value="MBB5597293.1"/>
    <property type="molecule type" value="Genomic_DNA"/>
</dbReference>
<evidence type="ECO:0000256" key="1">
    <source>
        <dbReference type="ARBA" id="ARBA00004651"/>
    </source>
</evidence>
<evidence type="ECO:0000256" key="7">
    <source>
        <dbReference type="SAM" id="Phobius"/>
    </source>
</evidence>
<protein>
    <submittedName>
        <fullName evidence="9">Putative RDD family membrane protein YckC</fullName>
    </submittedName>
</protein>
<comment type="subcellular location">
    <subcellularLocation>
        <location evidence="1">Cell membrane</location>
        <topology evidence="1">Multi-pass membrane protein</topology>
    </subcellularLocation>
</comment>
<feature type="region of interest" description="Disordered" evidence="6">
    <location>
        <begin position="1"/>
        <end position="42"/>
    </location>
</feature>